<dbReference type="InterPro" id="IPR052778">
    <property type="entry name" value="Centrosome-WD_assoc"/>
</dbReference>
<feature type="region of interest" description="Disordered" evidence="1">
    <location>
        <begin position="507"/>
        <end position="549"/>
    </location>
</feature>
<evidence type="ECO:0000313" key="2">
    <source>
        <dbReference type="EMBL" id="KAF1995624.1"/>
    </source>
</evidence>
<dbReference type="PANTHER" id="PTHR16220">
    <property type="entry name" value="WD REPEAT PROTEIN 8-RELATED"/>
    <property type="match status" value="1"/>
</dbReference>
<feature type="compositionally biased region" description="Acidic residues" evidence="1">
    <location>
        <begin position="507"/>
        <end position="516"/>
    </location>
</feature>
<accession>A0A6A5W3W1</accession>
<proteinExistence type="predicted"/>
<evidence type="ECO:0000313" key="3">
    <source>
        <dbReference type="Proteomes" id="UP000799779"/>
    </source>
</evidence>
<feature type="region of interest" description="Disordered" evidence="1">
    <location>
        <begin position="64"/>
        <end position="87"/>
    </location>
</feature>
<dbReference type="GO" id="GO:1990810">
    <property type="term" value="P:microtubule anchoring at mitotic spindle pole body"/>
    <property type="evidence" value="ECO:0007669"/>
    <property type="project" value="TreeGrafter"/>
</dbReference>
<feature type="region of interest" description="Disordered" evidence="1">
    <location>
        <begin position="578"/>
        <end position="602"/>
    </location>
</feature>
<evidence type="ECO:0000256" key="1">
    <source>
        <dbReference type="SAM" id="MobiDB-lite"/>
    </source>
</evidence>
<reference evidence="2" key="1">
    <citation type="journal article" date="2020" name="Stud. Mycol.">
        <title>101 Dothideomycetes genomes: a test case for predicting lifestyles and emergence of pathogens.</title>
        <authorList>
            <person name="Haridas S."/>
            <person name="Albert R."/>
            <person name="Binder M."/>
            <person name="Bloem J."/>
            <person name="Labutti K."/>
            <person name="Salamov A."/>
            <person name="Andreopoulos B."/>
            <person name="Baker S."/>
            <person name="Barry K."/>
            <person name="Bills G."/>
            <person name="Bluhm B."/>
            <person name="Cannon C."/>
            <person name="Castanera R."/>
            <person name="Culley D."/>
            <person name="Daum C."/>
            <person name="Ezra D."/>
            <person name="Gonzalez J."/>
            <person name="Henrissat B."/>
            <person name="Kuo A."/>
            <person name="Liang C."/>
            <person name="Lipzen A."/>
            <person name="Lutzoni F."/>
            <person name="Magnuson J."/>
            <person name="Mondo S."/>
            <person name="Nolan M."/>
            <person name="Ohm R."/>
            <person name="Pangilinan J."/>
            <person name="Park H.-J."/>
            <person name="Ramirez L."/>
            <person name="Alfaro M."/>
            <person name="Sun H."/>
            <person name="Tritt A."/>
            <person name="Yoshinaga Y."/>
            <person name="Zwiers L.-H."/>
            <person name="Turgeon B."/>
            <person name="Goodwin S."/>
            <person name="Spatafora J."/>
            <person name="Crous P."/>
            <person name="Grigoriev I."/>
        </authorList>
    </citation>
    <scope>NUCLEOTIDE SEQUENCE</scope>
    <source>
        <strain evidence="2">CBS 123094</strain>
    </source>
</reference>
<keyword evidence="3" id="KW-1185">Reference proteome</keyword>
<organism evidence="2 3">
    <name type="scientific">Amniculicola lignicola CBS 123094</name>
    <dbReference type="NCBI Taxonomy" id="1392246"/>
    <lineage>
        <taxon>Eukaryota</taxon>
        <taxon>Fungi</taxon>
        <taxon>Dikarya</taxon>
        <taxon>Ascomycota</taxon>
        <taxon>Pezizomycotina</taxon>
        <taxon>Dothideomycetes</taxon>
        <taxon>Pleosporomycetidae</taxon>
        <taxon>Pleosporales</taxon>
        <taxon>Amniculicolaceae</taxon>
        <taxon>Amniculicola</taxon>
    </lineage>
</organism>
<dbReference type="InterPro" id="IPR001680">
    <property type="entry name" value="WD40_rpt"/>
</dbReference>
<dbReference type="Proteomes" id="UP000799779">
    <property type="component" value="Unassembled WGS sequence"/>
</dbReference>
<dbReference type="Pfam" id="PF00400">
    <property type="entry name" value="WD40"/>
    <property type="match status" value="1"/>
</dbReference>
<dbReference type="EMBL" id="ML977636">
    <property type="protein sequence ID" value="KAF1995624.1"/>
    <property type="molecule type" value="Genomic_DNA"/>
</dbReference>
<dbReference type="AlphaFoldDB" id="A0A6A5W3W1"/>
<dbReference type="GO" id="GO:1990811">
    <property type="term" value="C:MWP complex"/>
    <property type="evidence" value="ECO:0007669"/>
    <property type="project" value="TreeGrafter"/>
</dbReference>
<feature type="compositionally biased region" description="Acidic residues" evidence="1">
    <location>
        <begin position="538"/>
        <end position="547"/>
    </location>
</feature>
<dbReference type="Gene3D" id="2.130.10.10">
    <property type="entry name" value="YVTN repeat-like/Quinoprotein amine dehydrogenase"/>
    <property type="match status" value="1"/>
</dbReference>
<gene>
    <name evidence="2" type="ORF">P154DRAFT_474061</name>
</gene>
<dbReference type="GO" id="GO:0005815">
    <property type="term" value="C:microtubule organizing center"/>
    <property type="evidence" value="ECO:0007669"/>
    <property type="project" value="TreeGrafter"/>
</dbReference>
<dbReference type="PANTHER" id="PTHR16220:SF0">
    <property type="entry name" value="WD REPEAT-CONTAINING PROTEIN WRAP73"/>
    <property type="match status" value="1"/>
</dbReference>
<name>A0A6A5W3W1_9PLEO</name>
<sequence>METLETSPFCRTTSLSIPSPTGSHIAHLAGTRLQLHSLASLTLIRNIPLPAAFDLRNAKLAWSPPTTCPTPATATPPRKPHPAKSNRVLISDDDNTRVYDLRDPKWQAVISNGSGGMGKNVHVAFGRTEDEVVVFSDYASKATIWCLRSGRTVEIKDPKFSGKEGKGWGYRPGCRGGGAEVLAMLCRAAGQDLLMLLAPGTYKVVKRVEVGTVDAQGLKWSGDGRWIAVWDAQGVGYRLDVYTADGHLYRTIARETPMEYNEFGIEGLGIKSVEWVPGGEYLAVGGWDRRVRILSTRTFAPVVFLEHTEIVDIPSTPVYSEQVDGRGLRTYSLEQQPVTPPKAVVEKSDSSIAKMGLSCMAFNKDGTLCATRDDSTPTTVWIWDLRSLRPRTILIQHAPVKALLWHPTNPDTLLIQCTHDIATLYMYTTPSPSTSTSSSSSSSHGIPEILTLVEAITKPAGSAAIKWTATWLPTPEDKKPSFLFGHQQGYIVVWPEGKDQILRFENEDGEESDDSLYDILTGKTPVPRLQDSSPRADEEGEQGDVDMGDSGGFIGVPVENADMYDGNTGSFEDTFREKKRAIGTKAPRGKSVFDESGMSEMF</sequence>
<dbReference type="OrthoDB" id="308690at2759"/>
<dbReference type="SUPFAM" id="SSF82171">
    <property type="entry name" value="DPP6 N-terminal domain-like"/>
    <property type="match status" value="1"/>
</dbReference>
<protein>
    <submittedName>
        <fullName evidence="2">WD40 repeat-like protein</fullName>
    </submittedName>
</protein>
<dbReference type="InterPro" id="IPR015943">
    <property type="entry name" value="WD40/YVTN_repeat-like_dom_sf"/>
</dbReference>